<evidence type="ECO:0000313" key="1">
    <source>
        <dbReference type="Proteomes" id="UP000036681"/>
    </source>
</evidence>
<name>A0A0M3I9W7_ASCLU</name>
<dbReference type="WBParaSite" id="ALUE_0001429901-mRNA-1">
    <property type="protein sequence ID" value="ALUE_0001429901-mRNA-1"/>
    <property type="gene ID" value="ALUE_0001429901"/>
</dbReference>
<evidence type="ECO:0000313" key="2">
    <source>
        <dbReference type="WBParaSite" id="ALUE_0001429901-mRNA-1"/>
    </source>
</evidence>
<proteinExistence type="predicted"/>
<reference evidence="2" key="1">
    <citation type="submission" date="2017-02" db="UniProtKB">
        <authorList>
            <consortium name="WormBaseParasite"/>
        </authorList>
    </citation>
    <scope>IDENTIFICATION</scope>
</reference>
<keyword evidence="1" id="KW-1185">Reference proteome</keyword>
<dbReference type="Proteomes" id="UP000036681">
    <property type="component" value="Unplaced"/>
</dbReference>
<dbReference type="AlphaFoldDB" id="A0A0M3I9W7"/>
<organism evidence="1 2">
    <name type="scientific">Ascaris lumbricoides</name>
    <name type="common">Giant roundworm</name>
    <dbReference type="NCBI Taxonomy" id="6252"/>
    <lineage>
        <taxon>Eukaryota</taxon>
        <taxon>Metazoa</taxon>
        <taxon>Ecdysozoa</taxon>
        <taxon>Nematoda</taxon>
        <taxon>Chromadorea</taxon>
        <taxon>Rhabditida</taxon>
        <taxon>Spirurina</taxon>
        <taxon>Ascaridomorpha</taxon>
        <taxon>Ascaridoidea</taxon>
        <taxon>Ascarididae</taxon>
        <taxon>Ascaris</taxon>
    </lineage>
</organism>
<sequence>MQPKQGWFLVPKEAQLGTQFHGIGFIKVANRRDQTGETPAVDDLWRRQLSTTGCSEEDISSVIILFIQKL</sequence>
<protein>
    <submittedName>
        <fullName evidence="2">Uncharacterized protein</fullName>
    </submittedName>
</protein>
<accession>A0A0M3I9W7</accession>